<evidence type="ECO:0000313" key="3">
    <source>
        <dbReference type="Proteomes" id="UP000010523"/>
    </source>
</evidence>
<feature type="transmembrane region" description="Helical" evidence="1">
    <location>
        <begin position="53"/>
        <end position="74"/>
    </location>
</feature>
<feature type="transmembrane region" description="Helical" evidence="1">
    <location>
        <begin position="94"/>
        <end position="113"/>
    </location>
</feature>
<protein>
    <submittedName>
        <fullName evidence="2">Uncharacterized protein</fullName>
    </submittedName>
</protein>
<name>I3E0B7_BACMT</name>
<keyword evidence="1" id="KW-1133">Transmembrane helix</keyword>
<comment type="caution">
    <text evidence="2">The sequence shown here is derived from an EMBL/GenBank/DDBJ whole genome shotgun (WGS) entry which is preliminary data.</text>
</comment>
<organism evidence="2 3">
    <name type="scientific">Bacillus methanolicus PB1</name>
    <dbReference type="NCBI Taxonomy" id="997296"/>
    <lineage>
        <taxon>Bacteria</taxon>
        <taxon>Bacillati</taxon>
        <taxon>Bacillota</taxon>
        <taxon>Bacilli</taxon>
        <taxon>Bacillales</taxon>
        <taxon>Bacillaceae</taxon>
        <taxon>Bacillus</taxon>
    </lineage>
</organism>
<sequence length="151" mass="16714">MDVVIVGAAVLTISLMFFYCPLFINGLRKKKRKLPVNGSRKRKRMLPGKRVKYSLKHFYFISIVFVSFLLLTFIDNMVFGMPFGHLNHWLIMEIGAYLVLSSLYFLSFIFGDITDPLPLSSFWSFFFDGMGGGDASIGGSSDGGDGGGGGD</sequence>
<dbReference type="Proteomes" id="UP000010523">
    <property type="component" value="Unassembled WGS sequence"/>
</dbReference>
<reference evidence="2 3" key="1">
    <citation type="journal article" date="2012" name="Appl. Environ. Microbiol.">
        <title>Genome Sequence of Thermotolerant Bacillus methanolicus: Features and Regulation Related to Methylotrophy and Production of L-Lysine and L-Glutamate from Methanol.</title>
        <authorList>
            <person name="Heggeset T.M."/>
            <person name="Krog A."/>
            <person name="Balzer S."/>
            <person name="Wentzel A."/>
            <person name="Ellingsen T.E."/>
            <person name="Brautaset T."/>
        </authorList>
    </citation>
    <scope>NUCLEOTIDE SEQUENCE [LARGE SCALE GENOMIC DNA]</scope>
    <source>
        <strain evidence="2 3">PB1</strain>
    </source>
</reference>
<dbReference type="EMBL" id="AFEU01000002">
    <property type="protein sequence ID" value="EIJ79938.1"/>
    <property type="molecule type" value="Genomic_DNA"/>
</dbReference>
<dbReference type="PATRIC" id="fig|997296.3.peg.1326"/>
<evidence type="ECO:0000256" key="1">
    <source>
        <dbReference type="SAM" id="Phobius"/>
    </source>
</evidence>
<dbReference type="AlphaFoldDB" id="I3E0B7"/>
<keyword evidence="1" id="KW-0812">Transmembrane</keyword>
<gene>
    <name evidence="2" type="ORF">PB1_06222</name>
</gene>
<feature type="transmembrane region" description="Helical" evidence="1">
    <location>
        <begin position="6"/>
        <end position="24"/>
    </location>
</feature>
<accession>I3E0B7</accession>
<keyword evidence="1" id="KW-0472">Membrane</keyword>
<keyword evidence="3" id="KW-1185">Reference proteome</keyword>
<evidence type="ECO:0000313" key="2">
    <source>
        <dbReference type="EMBL" id="EIJ79938.1"/>
    </source>
</evidence>
<proteinExistence type="predicted"/>